<dbReference type="GO" id="GO:0004239">
    <property type="term" value="F:initiator methionyl aminopeptidase activity"/>
    <property type="evidence" value="ECO:0007669"/>
    <property type="project" value="UniProtKB-EC"/>
</dbReference>
<accession>A0A091C8U6</accession>
<keyword evidence="2" id="KW-0031">Aminopeptidase</keyword>
<feature type="domain" description="Peptidase M24" evidence="1">
    <location>
        <begin position="12"/>
        <end position="87"/>
    </location>
</feature>
<dbReference type="GO" id="GO:0005829">
    <property type="term" value="C:cytosol"/>
    <property type="evidence" value="ECO:0007669"/>
    <property type="project" value="TreeGrafter"/>
</dbReference>
<keyword evidence="2" id="KW-0378">Hydrolase</keyword>
<dbReference type="InterPro" id="IPR000994">
    <property type="entry name" value="Pept_M24"/>
</dbReference>
<protein>
    <submittedName>
        <fullName evidence="2">Methionine aminopeptidase</fullName>
        <ecNumber evidence="2">3.4.11.18</ecNumber>
    </submittedName>
</protein>
<evidence type="ECO:0000259" key="1">
    <source>
        <dbReference type="Pfam" id="PF00557"/>
    </source>
</evidence>
<dbReference type="GO" id="GO:0070006">
    <property type="term" value="F:metalloaminopeptidase activity"/>
    <property type="evidence" value="ECO:0007669"/>
    <property type="project" value="TreeGrafter"/>
</dbReference>
<dbReference type="AlphaFoldDB" id="A0A091C8U6"/>
<gene>
    <name evidence="2" type="ORF">TMUPMC115_0824</name>
</gene>
<dbReference type="Gene3D" id="3.90.230.10">
    <property type="entry name" value="Creatinase/methionine aminopeptidase superfamily"/>
    <property type="match status" value="1"/>
</dbReference>
<evidence type="ECO:0000313" key="3">
    <source>
        <dbReference type="Proteomes" id="UP000029380"/>
    </source>
</evidence>
<dbReference type="Proteomes" id="UP000029380">
    <property type="component" value="Unassembled WGS sequence"/>
</dbReference>
<evidence type="ECO:0000313" key="2">
    <source>
        <dbReference type="EMBL" id="KFN92667.1"/>
    </source>
</evidence>
<dbReference type="EMBL" id="JPVU01000087">
    <property type="protein sequence ID" value="KFN92667.1"/>
    <property type="molecule type" value="Genomic_DNA"/>
</dbReference>
<organism evidence="2 3">
    <name type="scientific">Tetragenococcus muriaticus PMC-11-5</name>
    <dbReference type="NCBI Taxonomy" id="1302649"/>
    <lineage>
        <taxon>Bacteria</taxon>
        <taxon>Bacillati</taxon>
        <taxon>Bacillota</taxon>
        <taxon>Bacilli</taxon>
        <taxon>Lactobacillales</taxon>
        <taxon>Enterococcaceae</taxon>
        <taxon>Tetragenococcus</taxon>
    </lineage>
</organism>
<proteinExistence type="predicted"/>
<reference evidence="2 3" key="1">
    <citation type="submission" date="2014-08" db="EMBL/GenBank/DDBJ databases">
        <title>Genome sequence of Tetragenococcus muriaticus.</title>
        <authorList>
            <person name="Chuea-nongthon C."/>
            <person name="Rodtong S."/>
            <person name="Yongsawatdigul J."/>
            <person name="Steele J.L."/>
            <person name="Liu X.-y."/>
            <person name="Speers J."/>
            <person name="Glasner J.D."/>
            <person name="Neeno-Eckwall E.C."/>
        </authorList>
    </citation>
    <scope>NUCLEOTIDE SEQUENCE [LARGE SCALE GENOMIC DNA]</scope>
    <source>
        <strain evidence="2 3">PMC-11-5</strain>
    </source>
</reference>
<dbReference type="PANTHER" id="PTHR43330">
    <property type="entry name" value="METHIONINE AMINOPEPTIDASE"/>
    <property type="match status" value="1"/>
</dbReference>
<dbReference type="Pfam" id="PF00557">
    <property type="entry name" value="Peptidase_M24"/>
    <property type="match status" value="1"/>
</dbReference>
<dbReference type="InterPro" id="IPR036005">
    <property type="entry name" value="Creatinase/aminopeptidase-like"/>
</dbReference>
<dbReference type="PANTHER" id="PTHR43330:SF17">
    <property type="entry name" value="METHIONINE AMINOPEPTIDASE"/>
    <property type="match status" value="1"/>
</dbReference>
<comment type="caution">
    <text evidence="2">The sequence shown here is derived from an EMBL/GenBank/DDBJ whole genome shotgun (WGS) entry which is preliminary data.</text>
</comment>
<dbReference type="PATRIC" id="fig|1302649.3.peg.827"/>
<sequence>MITLKSKREVDSMDESGALLADVHKQLRAFIKPGVSSWDIEEFARDYIESHGGIAAQIGFEGYEYATCTSINDEICHGFSTKKAIKRRRSD</sequence>
<keyword evidence="2" id="KW-0645">Protease</keyword>
<dbReference type="EC" id="3.4.11.18" evidence="2"/>
<name>A0A091C8U6_9ENTE</name>
<dbReference type="SUPFAM" id="SSF55920">
    <property type="entry name" value="Creatinase/aminopeptidase"/>
    <property type="match status" value="1"/>
</dbReference>